<protein>
    <submittedName>
        <fullName evidence="2">Hypothetical secreted protein</fullName>
    </submittedName>
</protein>
<evidence type="ECO:0000256" key="1">
    <source>
        <dbReference type="SAM" id="MobiDB-lite"/>
    </source>
</evidence>
<feature type="region of interest" description="Disordered" evidence="1">
    <location>
        <begin position="1"/>
        <end position="28"/>
    </location>
</feature>
<proteinExistence type="predicted"/>
<dbReference type="KEGG" id="scl:sce4922"/>
<dbReference type="OrthoDB" id="770076at2"/>
<accession>A9FK64</accession>
<name>A9FK64_SORC5</name>
<organism evidence="2 3">
    <name type="scientific">Sorangium cellulosum (strain So ce56)</name>
    <name type="common">Polyangium cellulosum (strain So ce56)</name>
    <dbReference type="NCBI Taxonomy" id="448385"/>
    <lineage>
        <taxon>Bacteria</taxon>
        <taxon>Pseudomonadati</taxon>
        <taxon>Myxococcota</taxon>
        <taxon>Polyangia</taxon>
        <taxon>Polyangiales</taxon>
        <taxon>Polyangiaceae</taxon>
        <taxon>Sorangium</taxon>
    </lineage>
</organism>
<sequence>MRTPRTPSPASLCAGRAAGGTRSSPRLTDVRRAGDVTGAWAPRTAVERRRFAILVTAACVAACTRERSSGAPAQTSIPIQSSISAPQPSATPPSAPAPSATVDASSCTPHDRPTKLYWTEGCCTPVVAKDVVACLSEAERAAVGYVSAELVSHCEWAELPTDDARGHLDCPYTSALGFGYQCEDKHRELLRRWFQEDMPSRCSQKPDTAYQQEVLVELTFSTVGTRTTVDYEAAGTTGPGGKSWAWTETLVFEPRGIERMKLVRRTAKGNRPKEY</sequence>
<dbReference type="Proteomes" id="UP000002139">
    <property type="component" value="Chromosome"/>
</dbReference>
<dbReference type="EMBL" id="AM746676">
    <property type="protein sequence ID" value="CAN95085.1"/>
    <property type="molecule type" value="Genomic_DNA"/>
</dbReference>
<keyword evidence="3" id="KW-1185">Reference proteome</keyword>
<evidence type="ECO:0000313" key="3">
    <source>
        <dbReference type="Proteomes" id="UP000002139"/>
    </source>
</evidence>
<dbReference type="AlphaFoldDB" id="A9FK64"/>
<dbReference type="RefSeq" id="WP_012237554.1">
    <property type="nucleotide sequence ID" value="NC_010162.1"/>
</dbReference>
<feature type="compositionally biased region" description="Low complexity" evidence="1">
    <location>
        <begin position="72"/>
        <end position="88"/>
    </location>
</feature>
<evidence type="ECO:0000313" key="2">
    <source>
        <dbReference type="EMBL" id="CAN95085.1"/>
    </source>
</evidence>
<dbReference type="HOGENOM" id="CLU_1011566_0_0_7"/>
<feature type="region of interest" description="Disordered" evidence="1">
    <location>
        <begin position="70"/>
        <end position="107"/>
    </location>
</feature>
<reference evidence="2 3" key="1">
    <citation type="journal article" date="2007" name="Nat. Biotechnol.">
        <title>Complete genome sequence of the myxobacterium Sorangium cellulosum.</title>
        <authorList>
            <person name="Schneiker S."/>
            <person name="Perlova O."/>
            <person name="Kaiser O."/>
            <person name="Gerth K."/>
            <person name="Alici A."/>
            <person name="Altmeyer M.O."/>
            <person name="Bartels D."/>
            <person name="Bekel T."/>
            <person name="Beyer S."/>
            <person name="Bode E."/>
            <person name="Bode H.B."/>
            <person name="Bolten C.J."/>
            <person name="Choudhuri J.V."/>
            <person name="Doss S."/>
            <person name="Elnakady Y.A."/>
            <person name="Frank B."/>
            <person name="Gaigalat L."/>
            <person name="Goesmann A."/>
            <person name="Groeger C."/>
            <person name="Gross F."/>
            <person name="Jelsbak L."/>
            <person name="Jelsbak L."/>
            <person name="Kalinowski J."/>
            <person name="Kegler C."/>
            <person name="Knauber T."/>
            <person name="Konietzny S."/>
            <person name="Kopp M."/>
            <person name="Krause L."/>
            <person name="Krug D."/>
            <person name="Linke B."/>
            <person name="Mahmud T."/>
            <person name="Martinez-Arias R."/>
            <person name="McHardy A.C."/>
            <person name="Merai M."/>
            <person name="Meyer F."/>
            <person name="Mormann S."/>
            <person name="Munoz-Dorado J."/>
            <person name="Perez J."/>
            <person name="Pradella S."/>
            <person name="Rachid S."/>
            <person name="Raddatz G."/>
            <person name="Rosenau F."/>
            <person name="Rueckert C."/>
            <person name="Sasse F."/>
            <person name="Scharfe M."/>
            <person name="Schuster S.C."/>
            <person name="Suen G."/>
            <person name="Treuner-Lange A."/>
            <person name="Velicer G.J."/>
            <person name="Vorholter F.-J."/>
            <person name="Weissman K.J."/>
            <person name="Welch R.D."/>
            <person name="Wenzel S.C."/>
            <person name="Whitworth D.E."/>
            <person name="Wilhelm S."/>
            <person name="Wittmann C."/>
            <person name="Bloecker H."/>
            <person name="Puehler A."/>
            <person name="Mueller R."/>
        </authorList>
    </citation>
    <scope>NUCLEOTIDE SEQUENCE [LARGE SCALE GENOMIC DNA]</scope>
    <source>
        <strain evidence="3">So ce56</strain>
    </source>
</reference>
<gene>
    <name evidence="2" type="ordered locus">sce4922</name>
</gene>